<dbReference type="RefSeq" id="YP_008242134.1">
    <property type="nucleotide sequence ID" value="NC_021803.1"/>
</dbReference>
<dbReference type="GeneID" id="16881421"/>
<organism evidence="1 2">
    <name type="scientific">Cellulophaga phage phi13:2</name>
    <dbReference type="NCBI Taxonomy" id="1328030"/>
    <lineage>
        <taxon>Viruses</taxon>
        <taxon>Duplodnaviria</taxon>
        <taxon>Heunggongvirae</taxon>
        <taxon>Uroviricota</taxon>
        <taxon>Caudoviricetes</taxon>
        <taxon>Pachyviridae</taxon>
        <taxon>Baltivirus</taxon>
        <taxon>Baltivirus phi13duo</taxon>
    </lineage>
</organism>
<dbReference type="Proteomes" id="UP000014736">
    <property type="component" value="Segment"/>
</dbReference>
<proteinExistence type="predicted"/>
<protein>
    <submittedName>
        <fullName evidence="1">Uncharacterized protein</fullName>
    </submittedName>
</protein>
<name>S0A2B4_9CAUD</name>
<sequence>MELILKQGQEGLKQDFLIYGKEYKVSRDNKVIGIAEYMDDQMHGDGFFIKHESGSLEVCVVDEWEFA</sequence>
<accession>S0A2B4</accession>
<gene>
    <name evidence="1" type="ORF">Phi13:2_gp109</name>
</gene>
<evidence type="ECO:0000313" key="1">
    <source>
        <dbReference type="EMBL" id="AGO49719.1"/>
    </source>
</evidence>
<keyword evidence="2" id="KW-1185">Reference proteome</keyword>
<evidence type="ECO:0000313" key="2">
    <source>
        <dbReference type="Proteomes" id="UP000014736"/>
    </source>
</evidence>
<dbReference type="EMBL" id="KC821633">
    <property type="protein sequence ID" value="AGO49719.1"/>
    <property type="molecule type" value="Genomic_DNA"/>
</dbReference>
<reference evidence="1 2" key="1">
    <citation type="journal article" date="2013" name="Proc. Natl. Acad. Sci. U.S.A.">
        <title>Twelve previously unknown phage genera are ubiquitous in global oceans.</title>
        <authorList>
            <person name="Holmfeldt K."/>
            <person name="Solonenko N."/>
            <person name="Shah M."/>
            <person name="Corrier K."/>
            <person name="Riemann L."/>
            <person name="Verberkmoes N.C."/>
            <person name="Sullivan M.B."/>
        </authorList>
    </citation>
    <scope>NUCLEOTIDE SEQUENCE [LARGE SCALE GENOMIC DNA]</scope>
    <source>
        <strain evidence="1">Phi13:2</strain>
    </source>
</reference>
<dbReference type="KEGG" id="vg:16881421"/>
<reference evidence="2" key="2">
    <citation type="submission" date="2013-03" db="EMBL/GenBank/DDBJ databases">
        <title>The Cellulophaga phages: a novel, diverse, and globally ubiquitous model system.</title>
        <authorList>
            <person name="Holmfeldt K."/>
            <person name="Solonenko N."/>
            <person name="Shah M."/>
            <person name="Corrier K."/>
            <person name="Riemann L."/>
            <person name="VerBerkmoes N.C."/>
            <person name="Sullivan M.B."/>
        </authorList>
    </citation>
    <scope>NUCLEOTIDE SEQUENCE [LARGE SCALE GENOMIC DNA]</scope>
</reference>